<dbReference type="Pfam" id="PF13575">
    <property type="entry name" value="DUF4135"/>
    <property type="match status" value="2"/>
</dbReference>
<comment type="caution">
    <text evidence="3">The sequence shown here is derived from an EMBL/GenBank/DDBJ whole genome shotgun (WGS) entry which is preliminary data.</text>
</comment>
<dbReference type="AlphaFoldDB" id="A0A098YUE0"/>
<dbReference type="RefSeq" id="WP_036926048.1">
    <property type="nucleotide sequence ID" value="NZ_JRPQ01000034.1"/>
</dbReference>
<dbReference type="PRINTS" id="PR01950">
    <property type="entry name" value="LANCSUPER"/>
</dbReference>
<evidence type="ECO:0000313" key="4">
    <source>
        <dbReference type="Proteomes" id="UP000029723"/>
    </source>
</evidence>
<dbReference type="OrthoDB" id="9148343at2"/>
<feature type="binding site" evidence="1">
    <location>
        <position position="850"/>
    </location>
    <ligand>
        <name>Zn(2+)</name>
        <dbReference type="ChEBI" id="CHEBI:29105"/>
    </ligand>
</feature>
<dbReference type="Gene3D" id="1.50.10.20">
    <property type="match status" value="1"/>
</dbReference>
<evidence type="ECO:0000313" key="3">
    <source>
        <dbReference type="EMBL" id="KGI22956.1"/>
    </source>
</evidence>
<feature type="binding site" evidence="1">
    <location>
        <position position="804"/>
    </location>
    <ligand>
        <name>Zn(2+)</name>
        <dbReference type="ChEBI" id="CHEBI:29105"/>
    </ligand>
</feature>
<dbReference type="InterPro" id="IPR007822">
    <property type="entry name" value="LANC-like"/>
</dbReference>
<keyword evidence="1" id="KW-0862">Zinc</keyword>
<dbReference type="InterPro" id="IPR025410">
    <property type="entry name" value="Lant_dehyd"/>
</dbReference>
<accession>A0A098YUE0</accession>
<proteinExistence type="predicted"/>
<feature type="binding site" evidence="1">
    <location>
        <position position="849"/>
    </location>
    <ligand>
        <name>Zn(2+)</name>
        <dbReference type="ChEBI" id="CHEBI:29105"/>
    </ligand>
</feature>
<dbReference type="Pfam" id="PF05147">
    <property type="entry name" value="LANC_like"/>
    <property type="match status" value="1"/>
</dbReference>
<dbReference type="Proteomes" id="UP000029723">
    <property type="component" value="Unassembled WGS sequence"/>
</dbReference>
<organism evidence="3 4">
    <name type="scientific">Hoylesella timonensis S9-PR14</name>
    <dbReference type="NCBI Taxonomy" id="1401062"/>
    <lineage>
        <taxon>Bacteria</taxon>
        <taxon>Pseudomonadati</taxon>
        <taxon>Bacteroidota</taxon>
        <taxon>Bacteroidia</taxon>
        <taxon>Bacteroidales</taxon>
        <taxon>Prevotellaceae</taxon>
        <taxon>Hoylesella</taxon>
    </lineage>
</organism>
<keyword evidence="1" id="KW-0479">Metal-binding</keyword>
<reference evidence="3 4" key="1">
    <citation type="submission" date="2014-07" db="EMBL/GenBank/DDBJ databases">
        <authorList>
            <person name="McCorrison J."/>
            <person name="Sanka R."/>
            <person name="Torralba M."/>
            <person name="Gillis M."/>
            <person name="Haft D.H."/>
            <person name="Methe B."/>
            <person name="Sutton G."/>
            <person name="Nelson K.E."/>
        </authorList>
    </citation>
    <scope>NUCLEOTIDE SEQUENCE [LARGE SCALE GENOMIC DNA]</scope>
    <source>
        <strain evidence="3 4">S9-PR14</strain>
    </source>
</reference>
<dbReference type="GO" id="GO:0031179">
    <property type="term" value="P:peptide modification"/>
    <property type="evidence" value="ECO:0007669"/>
    <property type="project" value="InterPro"/>
</dbReference>
<dbReference type="GO" id="GO:0046872">
    <property type="term" value="F:metal ion binding"/>
    <property type="evidence" value="ECO:0007669"/>
    <property type="project" value="UniProtKB-KW"/>
</dbReference>
<feature type="domain" description="Lantibiotic biosynthesis protein dehydration" evidence="2">
    <location>
        <begin position="117"/>
        <end position="326"/>
    </location>
</feature>
<evidence type="ECO:0000256" key="1">
    <source>
        <dbReference type="PIRSR" id="PIRSR607822-1"/>
    </source>
</evidence>
<dbReference type="InterPro" id="IPR017146">
    <property type="entry name" value="Lanti_2_LanM"/>
</dbReference>
<dbReference type="EMBL" id="JRPQ01000034">
    <property type="protein sequence ID" value="KGI22956.1"/>
    <property type="molecule type" value="Genomic_DNA"/>
</dbReference>
<feature type="domain" description="Lantibiotic biosynthesis protein dehydration" evidence="2">
    <location>
        <begin position="353"/>
        <end position="453"/>
    </location>
</feature>
<dbReference type="SMART" id="SM01260">
    <property type="entry name" value="LANC_like"/>
    <property type="match status" value="1"/>
</dbReference>
<gene>
    <name evidence="3" type="ORF">HMPREF9304_01475</name>
</gene>
<dbReference type="PIRSF" id="PIRSF037228">
    <property type="entry name" value="Lant_mod_RumM"/>
    <property type="match status" value="1"/>
</dbReference>
<dbReference type="SUPFAM" id="SSF158745">
    <property type="entry name" value="LanC-like"/>
    <property type="match status" value="1"/>
</dbReference>
<sequence>MDLKFEILKYSHKQTCNNAQEGKGFFMFPYYNYIYDAIIKIIDNYPFLQTDDIVEQLSYQVVSYAYNTYLKFVYPFEFNLAKENNFLKGSTEEEQSLFFRDTLSSNDEWITYFFEKYPKLLSILESYSVNIMHHIDRLLSALKVDIESSAIKDLKITEIKLFEGDLHEGNCVSSVLFFNGTKLYYKPRGAANEKFIADTISVLDKMGLSIHLGIPAFIDRNSYSWHLQVKPCDMENCDSINEYYYNLGKIQAFLYLFGAQDIIPDNLMVFGNCPYIIDCESVVSKKFKHLDSTKISAYLQSSVLETGILPDWMFNDANERAQISSVLFEFDAFNYHLPKKEGKCYTITTETLQDFEKGFADACDFMRAHRLELSRYFNSYDFNSICSRVLLHPTVIYSYLLTEMVTPPYLHGDKDIKELIEPIVRKESYGVLSVPLIHSIANQIEKGNIPYYFMYLNKNSLYTLPNSIVVDEWISVAPKENSVIVEKLSTLSTKVQEEQLCMIDESVNFFIDVVGTTNINKVRILPVGKDSLDRNVLWQAIERIEKEIRKRMIQIDNEIGFVCRTRNVYDGKFQVCLMNDSLYDGLLGVCLFYLTLFTYSHNIQHKEIAHGIFQQLCEHRDIVHIGVDKSEIAISPLSGIMGLLYIMEVFPDLYNVSVYQSIIKEVKELIPITTLFDYMSGLAGVILFTTQCKLMKETDKLTILKTSGERLLQLAKNIKGKTYWTYTDGNKIIGKNDLNLGGFAHGSSSMATAIFLLYKQFGDIRYLEAFKHSLLHDRSFYSDKIQGWIDGRNPSYEEDSGSWCHGATGIALSRLILASEGFSDKTMVKELKIAINQIEKRIGYNLSVCHGSMGNLEILHLLSMQNDTKTFRWVNSIATEISKSQDIICGDDNRNSQVGLFLGFAGIGYQLLKFYDWKNIPSILCLEIAHSTFLNENKSGCRKAHRVG</sequence>
<protein>
    <recommendedName>
        <fullName evidence="2">Lantibiotic biosynthesis protein dehydration domain-containing protein</fullName>
    </recommendedName>
</protein>
<name>A0A098YUE0_9BACT</name>
<evidence type="ECO:0000259" key="2">
    <source>
        <dbReference type="Pfam" id="PF13575"/>
    </source>
</evidence>